<protein>
    <submittedName>
        <fullName evidence="2">Phenylalanine ammonia-lyase</fullName>
    </submittedName>
</protein>
<dbReference type="STRING" id="40571.SAMN05660733_04393"/>
<organism evidence="2 3">
    <name type="scientific">Lentzea albidocapillata</name>
    <dbReference type="NCBI Taxonomy" id="40571"/>
    <lineage>
        <taxon>Bacteria</taxon>
        <taxon>Bacillati</taxon>
        <taxon>Actinomycetota</taxon>
        <taxon>Actinomycetes</taxon>
        <taxon>Pseudonocardiales</taxon>
        <taxon>Pseudonocardiaceae</taxon>
        <taxon>Lentzea</taxon>
    </lineage>
</organism>
<dbReference type="PANTHER" id="PTHR10362">
    <property type="entry name" value="HISTIDINE AMMONIA-LYASE"/>
    <property type="match status" value="1"/>
</dbReference>
<dbReference type="InterPro" id="IPR008948">
    <property type="entry name" value="L-Aspartase-like"/>
</dbReference>
<dbReference type="GO" id="GO:0016841">
    <property type="term" value="F:ammonia-lyase activity"/>
    <property type="evidence" value="ECO:0007669"/>
    <property type="project" value="UniProtKB-ARBA"/>
</dbReference>
<dbReference type="Pfam" id="PF00221">
    <property type="entry name" value="Lyase_aromatic"/>
    <property type="match status" value="1"/>
</dbReference>
<dbReference type="Gene3D" id="1.10.275.10">
    <property type="entry name" value="Fumarase/aspartase (N-terminal domain)"/>
    <property type="match status" value="1"/>
</dbReference>
<evidence type="ECO:0000313" key="3">
    <source>
        <dbReference type="Proteomes" id="UP000192840"/>
    </source>
</evidence>
<dbReference type="RefSeq" id="WP_030476918.1">
    <property type="nucleotide sequence ID" value="NZ_FWYC01000010.1"/>
</dbReference>
<evidence type="ECO:0000313" key="2">
    <source>
        <dbReference type="EMBL" id="SMD12232.1"/>
    </source>
</evidence>
<dbReference type="OrthoDB" id="9806955at2"/>
<dbReference type="eggNOG" id="COG2986">
    <property type="taxonomic scope" value="Bacteria"/>
</dbReference>
<proteinExistence type="predicted"/>
<gene>
    <name evidence="2" type="ORF">SAMN05660733_04393</name>
</gene>
<dbReference type="FunFam" id="1.10.275.10:FF:000005">
    <property type="entry name" value="Histidine ammonia-lyase"/>
    <property type="match status" value="1"/>
</dbReference>
<name>A0A1W2ERP9_9PSEU</name>
<evidence type="ECO:0000256" key="1">
    <source>
        <dbReference type="ARBA" id="ARBA00023239"/>
    </source>
</evidence>
<sequence length="533" mass="56521">MYDVHTRPAMVLDGSSLTIREIAGAARSAAPVRVGLDPVSVVRMEDSVRVLEKRLAEGVPVYGVTTGFGDSSHRRIAVEDAAELQRNLIRYHLNGVGPLACRDVVRATMLIRANSLARGDSAIRPEVVDLLLGMVLHDVVPRVPERGSLGASGDLVPLCYIAAALMGEGDVDYRGSTWSAVDALIDAGLNPIALEAKEGLALINGTSFAAAFAALAVADAEELAFAADLVTAMASEAILGNRAHFDEFLFAAKPHRGSIQSAELIRRILSDSRLARSQDDVTSARCTAGEQNCSGGERVQDNYSIRCAPHVTGVLWDTLEWASRWVAVEVNSSTDNPLFDSRAGTVHHGGNFYAGHVGQAMDSLKIAAANVADLLDRQLALVVDPRFSRGLPANLVGAEAGRGVHHGFKGMQIACSAVTAEALKEAGPAGIFSRSSESHNQDKVSMGTIAARGARTVLELTAQVAAIHLLAVAQALELRGLERVSSVSRRVHGVVRECARFVSGDRRQDGDIESVAQLLLSGRLRAVVAETSK</sequence>
<keyword evidence="1 2" id="KW-0456">Lyase</keyword>
<dbReference type="InterPro" id="IPR024083">
    <property type="entry name" value="Fumarase/histidase_N"/>
</dbReference>
<dbReference type="EMBL" id="FWYC01000010">
    <property type="protein sequence ID" value="SMD12232.1"/>
    <property type="molecule type" value="Genomic_DNA"/>
</dbReference>
<dbReference type="CDD" id="cd00332">
    <property type="entry name" value="PAL-HAL"/>
    <property type="match status" value="1"/>
</dbReference>
<dbReference type="SUPFAM" id="SSF48557">
    <property type="entry name" value="L-aspartase-like"/>
    <property type="match status" value="1"/>
</dbReference>
<dbReference type="Proteomes" id="UP000192840">
    <property type="component" value="Unassembled WGS sequence"/>
</dbReference>
<dbReference type="AlphaFoldDB" id="A0A1W2ERP9"/>
<accession>A0A1W2ERP9</accession>
<reference evidence="3" key="1">
    <citation type="submission" date="2017-04" db="EMBL/GenBank/DDBJ databases">
        <authorList>
            <person name="Varghese N."/>
            <person name="Submissions S."/>
        </authorList>
    </citation>
    <scope>NUCLEOTIDE SEQUENCE [LARGE SCALE GENOMIC DNA]</scope>
    <source>
        <strain evidence="3">DSM 44073</strain>
    </source>
</reference>
<dbReference type="Gene3D" id="1.20.200.10">
    <property type="entry name" value="Fumarase/aspartase (Central domain)"/>
    <property type="match status" value="1"/>
</dbReference>
<keyword evidence="3" id="KW-1185">Reference proteome</keyword>
<dbReference type="InterPro" id="IPR001106">
    <property type="entry name" value="Aromatic_Lyase"/>
</dbReference>